<keyword evidence="6 7" id="KW-0472">Membrane</keyword>
<feature type="domain" description="Thioredoxin" evidence="9">
    <location>
        <begin position="581"/>
        <end position="703"/>
    </location>
</feature>
<dbReference type="InterPro" id="IPR003834">
    <property type="entry name" value="Cyt_c_assmbl_TM_dom"/>
</dbReference>
<sequence>MDIKPLTRLLFAGLLSACASLAWSADPAPQPHVRAELVAETTALLRGGDSLVALKLTPEPGWHTYWRNPGDSGLATKLNWTLPAGVSAGPIQWPAPHRAPLGELTNYGYDDETLHLVSIAVPGDWPLNRPLPLRVLAKWLVCKDVCIPGEATLTLTLPVVAGSADLDPAQAAAFERARAALPEPAPSGWQAQYQIAGDSLSLAVQAHDLDQAEVIEFFPYANDLVNHAAPQKLAVDTQGLRLSQGLSSYFLDAPKLVEGVLVLEQGGQRRAYELSAVAGTVAPVLTERAPPGARVTPEAPTQTATAPPGLLPALLFALLGGLILNLMPCVFPVLSLKALSLAQSAGQARAQQRAGALAYTAGAVLSCVLAAGVLLALRAGGEALGWGFQLQSPTFIAALAYLMFALGLSMSGLLEIGTAWMGVGSGLASKSGLAGSFFTGVLAVVVASPCTAPFMGSALGYAVTQPVPVALLVFAALGLGLALPFLLIGYFPKLARALPRPGAWMLTFKQAMAFPLYLTVAWLLWVLTRQAGADALGLTACGLVAVALAVWLLGRPGRKLAGTLIAALALLAAGYVLASPLLRVQPATASAASTKEAWSPERVAALRAEGRTVFVDFTADWCITCKVNERGALASQRVREAFAEAGVVTLVADWTTSDPRITQALAEFGRNGVPLYLLYPRGGEPRVLPQVLTPQIVIDALPP</sequence>
<keyword evidence="11" id="KW-1185">Reference proteome</keyword>
<accession>A0A3N0VGD3</accession>
<keyword evidence="4" id="KW-0201">Cytochrome c-type biogenesis</keyword>
<dbReference type="Pfam" id="PF11412">
    <property type="entry name" value="DsbD_N"/>
    <property type="match status" value="1"/>
</dbReference>
<evidence type="ECO:0000256" key="3">
    <source>
        <dbReference type="ARBA" id="ARBA00022692"/>
    </source>
</evidence>
<comment type="caution">
    <text evidence="10">The sequence shown here is derived from an EMBL/GenBank/DDBJ whole genome shotgun (WGS) entry which is preliminary data.</text>
</comment>
<keyword evidence="2" id="KW-1003">Cell membrane</keyword>
<dbReference type="PANTHER" id="PTHR32234:SF3">
    <property type="entry name" value="SUPPRESSION OF COPPER SENSITIVITY PROTEIN"/>
    <property type="match status" value="1"/>
</dbReference>
<evidence type="ECO:0000256" key="2">
    <source>
        <dbReference type="ARBA" id="ARBA00022475"/>
    </source>
</evidence>
<evidence type="ECO:0000256" key="1">
    <source>
        <dbReference type="ARBA" id="ARBA00004651"/>
    </source>
</evidence>
<feature type="transmembrane region" description="Helical" evidence="7">
    <location>
        <begin position="437"/>
        <end position="463"/>
    </location>
</feature>
<feature type="transmembrane region" description="Helical" evidence="7">
    <location>
        <begin position="310"/>
        <end position="335"/>
    </location>
</feature>
<dbReference type="PANTHER" id="PTHR32234">
    <property type="entry name" value="THIOL:DISULFIDE INTERCHANGE PROTEIN DSBD"/>
    <property type="match status" value="1"/>
</dbReference>
<keyword evidence="3 7" id="KW-0812">Transmembrane</keyword>
<dbReference type="GO" id="GO:0045454">
    <property type="term" value="P:cell redox homeostasis"/>
    <property type="evidence" value="ECO:0007669"/>
    <property type="project" value="TreeGrafter"/>
</dbReference>
<dbReference type="CDD" id="cd02953">
    <property type="entry name" value="DsbDgamma"/>
    <property type="match status" value="1"/>
</dbReference>
<evidence type="ECO:0000259" key="9">
    <source>
        <dbReference type="PROSITE" id="PS51352"/>
    </source>
</evidence>
<proteinExistence type="predicted"/>
<evidence type="ECO:0000256" key="6">
    <source>
        <dbReference type="ARBA" id="ARBA00023136"/>
    </source>
</evidence>
<feature type="transmembrane region" description="Helical" evidence="7">
    <location>
        <begin position="560"/>
        <end position="578"/>
    </location>
</feature>
<feature type="transmembrane region" description="Helical" evidence="7">
    <location>
        <begin position="531"/>
        <end position="553"/>
    </location>
</feature>
<feature type="transmembrane region" description="Helical" evidence="7">
    <location>
        <begin position="469"/>
        <end position="491"/>
    </location>
</feature>
<dbReference type="Pfam" id="PF02683">
    <property type="entry name" value="DsbD_TM"/>
    <property type="match status" value="1"/>
</dbReference>
<evidence type="ECO:0000256" key="8">
    <source>
        <dbReference type="SAM" id="SignalP"/>
    </source>
</evidence>
<dbReference type="EMBL" id="RJVO01000002">
    <property type="protein sequence ID" value="ROH91806.1"/>
    <property type="molecule type" value="Genomic_DNA"/>
</dbReference>
<dbReference type="Pfam" id="PF13899">
    <property type="entry name" value="Thioredoxin_7"/>
    <property type="match status" value="1"/>
</dbReference>
<dbReference type="GO" id="GO:0017004">
    <property type="term" value="P:cytochrome complex assembly"/>
    <property type="evidence" value="ECO:0007669"/>
    <property type="project" value="UniProtKB-KW"/>
</dbReference>
<protein>
    <recommendedName>
        <fullName evidence="9">Thioredoxin domain-containing protein</fullName>
    </recommendedName>
</protein>
<feature type="transmembrane region" description="Helical" evidence="7">
    <location>
        <begin position="356"/>
        <end position="375"/>
    </location>
</feature>
<dbReference type="InterPro" id="IPR035671">
    <property type="entry name" value="DsbD_gamma"/>
</dbReference>
<evidence type="ECO:0000256" key="4">
    <source>
        <dbReference type="ARBA" id="ARBA00022748"/>
    </source>
</evidence>
<dbReference type="RefSeq" id="WP_123210850.1">
    <property type="nucleotide sequence ID" value="NZ_RJVO01000002.1"/>
</dbReference>
<dbReference type="PROSITE" id="PS51352">
    <property type="entry name" value="THIOREDOXIN_2"/>
    <property type="match status" value="1"/>
</dbReference>
<keyword evidence="8" id="KW-0732">Signal</keyword>
<dbReference type="GO" id="GO:0015035">
    <property type="term" value="F:protein-disulfide reductase activity"/>
    <property type="evidence" value="ECO:0007669"/>
    <property type="project" value="TreeGrafter"/>
</dbReference>
<dbReference type="Gene3D" id="3.40.30.10">
    <property type="entry name" value="Glutaredoxin"/>
    <property type="match status" value="1"/>
</dbReference>
<evidence type="ECO:0000313" key="11">
    <source>
        <dbReference type="Proteomes" id="UP000282106"/>
    </source>
</evidence>
<name>A0A3N0VGD3_9GAMM</name>
<gene>
    <name evidence="10" type="ORF">ED208_05335</name>
</gene>
<keyword evidence="5 7" id="KW-1133">Transmembrane helix</keyword>
<dbReference type="InterPro" id="IPR013766">
    <property type="entry name" value="Thioredoxin_domain"/>
</dbReference>
<dbReference type="InterPro" id="IPR036249">
    <property type="entry name" value="Thioredoxin-like_sf"/>
</dbReference>
<evidence type="ECO:0000256" key="5">
    <source>
        <dbReference type="ARBA" id="ARBA00022989"/>
    </source>
</evidence>
<dbReference type="InParanoid" id="A0A3N0VGD3"/>
<dbReference type="AlphaFoldDB" id="A0A3N0VGD3"/>
<evidence type="ECO:0000256" key="7">
    <source>
        <dbReference type="SAM" id="Phobius"/>
    </source>
</evidence>
<dbReference type="GO" id="GO:0005886">
    <property type="term" value="C:plasma membrane"/>
    <property type="evidence" value="ECO:0007669"/>
    <property type="project" value="UniProtKB-SubCell"/>
</dbReference>
<feature type="chain" id="PRO_5018133867" description="Thioredoxin domain-containing protein" evidence="8">
    <location>
        <begin position="25"/>
        <end position="703"/>
    </location>
</feature>
<feature type="transmembrane region" description="Helical" evidence="7">
    <location>
        <begin position="503"/>
        <end position="525"/>
    </location>
</feature>
<feature type="signal peptide" evidence="8">
    <location>
        <begin position="1"/>
        <end position="24"/>
    </location>
</feature>
<feature type="transmembrane region" description="Helical" evidence="7">
    <location>
        <begin position="395"/>
        <end position="416"/>
    </location>
</feature>
<dbReference type="InterPro" id="IPR028250">
    <property type="entry name" value="DsbDN"/>
</dbReference>
<organism evidence="10 11">
    <name type="scientific">Stagnimonas aquatica</name>
    <dbReference type="NCBI Taxonomy" id="2689987"/>
    <lineage>
        <taxon>Bacteria</taxon>
        <taxon>Pseudomonadati</taxon>
        <taxon>Pseudomonadota</taxon>
        <taxon>Gammaproteobacteria</taxon>
        <taxon>Nevskiales</taxon>
        <taxon>Nevskiaceae</taxon>
        <taxon>Stagnimonas</taxon>
    </lineage>
</organism>
<comment type="subcellular location">
    <subcellularLocation>
        <location evidence="1">Cell membrane</location>
        <topology evidence="1">Multi-pass membrane protein</topology>
    </subcellularLocation>
</comment>
<dbReference type="SUPFAM" id="SSF52833">
    <property type="entry name" value="Thioredoxin-like"/>
    <property type="match status" value="1"/>
</dbReference>
<dbReference type="Proteomes" id="UP000282106">
    <property type="component" value="Unassembled WGS sequence"/>
</dbReference>
<evidence type="ECO:0000313" key="10">
    <source>
        <dbReference type="EMBL" id="ROH91806.1"/>
    </source>
</evidence>
<reference evidence="10 11" key="1">
    <citation type="submission" date="2018-10" db="EMBL/GenBank/DDBJ databases">
        <authorList>
            <person name="Chen W.-M."/>
        </authorList>
    </citation>
    <scope>NUCLEOTIDE SEQUENCE [LARGE SCALE GENOMIC DNA]</scope>
    <source>
        <strain evidence="10 11">THS-13</strain>
    </source>
</reference>